<keyword evidence="3 12" id="KW-0328">Glycosyltransferase</keyword>
<feature type="region of interest" description="Disordered" evidence="8">
    <location>
        <begin position="1"/>
        <end position="24"/>
    </location>
</feature>
<keyword evidence="6 9" id="KW-1133">Transmembrane helix</keyword>
<dbReference type="EMBL" id="JAMPKM010000001">
    <property type="protein sequence ID" value="MEP0815652.1"/>
    <property type="molecule type" value="Genomic_DNA"/>
</dbReference>
<evidence type="ECO:0000259" key="11">
    <source>
        <dbReference type="Pfam" id="PF04138"/>
    </source>
</evidence>
<gene>
    <name evidence="12" type="ORF">NC998_00910</name>
</gene>
<keyword evidence="13" id="KW-1185">Reference proteome</keyword>
<dbReference type="Gene3D" id="3.90.550.10">
    <property type="entry name" value="Spore Coat Polysaccharide Biosynthesis Protein SpsA, Chain A"/>
    <property type="match status" value="1"/>
</dbReference>
<dbReference type="Pfam" id="PF00535">
    <property type="entry name" value="Glycos_transf_2"/>
    <property type="match status" value="1"/>
</dbReference>
<dbReference type="RefSeq" id="WP_190431199.1">
    <property type="nucleotide sequence ID" value="NZ_JAMPKM010000001.1"/>
</dbReference>
<protein>
    <submittedName>
        <fullName evidence="12">Glycosyltransferase</fullName>
        <ecNumber evidence="12">2.4.-.-</ecNumber>
    </submittedName>
</protein>
<evidence type="ECO:0000256" key="6">
    <source>
        <dbReference type="ARBA" id="ARBA00022989"/>
    </source>
</evidence>
<feature type="transmembrane region" description="Helical" evidence="9">
    <location>
        <begin position="279"/>
        <end position="300"/>
    </location>
</feature>
<evidence type="ECO:0000256" key="9">
    <source>
        <dbReference type="SAM" id="Phobius"/>
    </source>
</evidence>
<dbReference type="InterPro" id="IPR007267">
    <property type="entry name" value="GtrA_DPMS_TM"/>
</dbReference>
<dbReference type="InterPro" id="IPR001173">
    <property type="entry name" value="Glyco_trans_2-like"/>
</dbReference>
<comment type="subcellular location">
    <subcellularLocation>
        <location evidence="1">Membrane</location>
        <topology evidence="1">Multi-pass membrane protein</topology>
    </subcellularLocation>
</comment>
<evidence type="ECO:0000259" key="10">
    <source>
        <dbReference type="Pfam" id="PF00535"/>
    </source>
</evidence>
<evidence type="ECO:0000256" key="8">
    <source>
        <dbReference type="SAM" id="MobiDB-lite"/>
    </source>
</evidence>
<organism evidence="12 13">
    <name type="scientific">Trichocoleus desertorum GB2-A4</name>
    <dbReference type="NCBI Taxonomy" id="2933944"/>
    <lineage>
        <taxon>Bacteria</taxon>
        <taxon>Bacillati</taxon>
        <taxon>Cyanobacteriota</taxon>
        <taxon>Cyanophyceae</taxon>
        <taxon>Leptolyngbyales</taxon>
        <taxon>Trichocoleusaceae</taxon>
        <taxon>Trichocoleus</taxon>
    </lineage>
</organism>
<dbReference type="Proteomes" id="UP001464891">
    <property type="component" value="Unassembled WGS sequence"/>
</dbReference>
<accession>A0ABV0J1K0</accession>
<evidence type="ECO:0000256" key="2">
    <source>
        <dbReference type="ARBA" id="ARBA00006739"/>
    </source>
</evidence>
<dbReference type="PANTHER" id="PTHR43398:SF1">
    <property type="entry name" value="DOLICHOL-PHOSPHATE MANNOSYLTRANSFERASE SUBUNIT 1"/>
    <property type="match status" value="1"/>
</dbReference>
<evidence type="ECO:0000256" key="5">
    <source>
        <dbReference type="ARBA" id="ARBA00022692"/>
    </source>
</evidence>
<reference evidence="12 13" key="1">
    <citation type="submission" date="2022-04" db="EMBL/GenBank/DDBJ databases">
        <title>Positive selection, recombination, and allopatry shape intraspecific diversity of widespread and dominant cyanobacteria.</title>
        <authorList>
            <person name="Wei J."/>
            <person name="Shu W."/>
            <person name="Hu C."/>
        </authorList>
    </citation>
    <scope>NUCLEOTIDE SEQUENCE [LARGE SCALE GENOMIC DNA]</scope>
    <source>
        <strain evidence="12 13">GB2-A4</strain>
    </source>
</reference>
<feature type="transmembrane region" description="Helical" evidence="9">
    <location>
        <begin position="379"/>
        <end position="398"/>
    </location>
</feature>
<evidence type="ECO:0000256" key="1">
    <source>
        <dbReference type="ARBA" id="ARBA00004141"/>
    </source>
</evidence>
<proteinExistence type="inferred from homology"/>
<evidence type="ECO:0000313" key="13">
    <source>
        <dbReference type="Proteomes" id="UP001464891"/>
    </source>
</evidence>
<dbReference type="Pfam" id="PF04138">
    <property type="entry name" value="GtrA_DPMS_TM"/>
    <property type="match status" value="1"/>
</dbReference>
<comment type="caution">
    <text evidence="12">The sequence shown here is derived from an EMBL/GenBank/DDBJ whole genome shotgun (WGS) entry which is preliminary data.</text>
</comment>
<dbReference type="CDD" id="cd06442">
    <property type="entry name" value="DPM1_like"/>
    <property type="match status" value="1"/>
</dbReference>
<dbReference type="PANTHER" id="PTHR43398">
    <property type="entry name" value="DOLICHOL-PHOSPHATE MANNOSYLTRANSFERASE SUBUNIT 1"/>
    <property type="match status" value="1"/>
</dbReference>
<feature type="domain" description="Glycosyltransferase 2-like" evidence="10">
    <location>
        <begin position="44"/>
        <end position="204"/>
    </location>
</feature>
<evidence type="ECO:0000256" key="7">
    <source>
        <dbReference type="ARBA" id="ARBA00023136"/>
    </source>
</evidence>
<keyword evidence="7 9" id="KW-0472">Membrane</keyword>
<dbReference type="InterPro" id="IPR039528">
    <property type="entry name" value="DPM1-like"/>
</dbReference>
<keyword evidence="4 12" id="KW-0808">Transferase</keyword>
<feature type="transmembrane region" description="Helical" evidence="9">
    <location>
        <begin position="352"/>
        <end position="373"/>
    </location>
</feature>
<evidence type="ECO:0000313" key="12">
    <source>
        <dbReference type="EMBL" id="MEP0815652.1"/>
    </source>
</evidence>
<dbReference type="GO" id="GO:0016757">
    <property type="term" value="F:glycosyltransferase activity"/>
    <property type="evidence" value="ECO:0007669"/>
    <property type="project" value="UniProtKB-KW"/>
</dbReference>
<evidence type="ECO:0000256" key="3">
    <source>
        <dbReference type="ARBA" id="ARBA00022676"/>
    </source>
</evidence>
<feature type="domain" description="GtrA/DPMS transmembrane" evidence="11">
    <location>
        <begin position="281"/>
        <end position="401"/>
    </location>
</feature>
<sequence length="408" mass="45634">MSTDPSRPLLAPPSGSLTISEPKVDPALQLDAPEASPSSSVYLSLVIPTFNESENIEAMIELLSKLLDQALPGNYELIVVDDDSPDYTWKIAQEMVSQYPQLRVMRRQQERGLSTAVIRGWQVARGEVLGVIDGDLQHPPEVLLQLVAETQQGADLATASRHVEGGGVSSWSVVRRFLSRGAQLIGLIILPGVIGRVSDPMSGYFLVRRSAIAGKTLSPVGYKILIEVLGRGNIGRVAEVGYVFQERQSGESKVTWKQYVEYLRHLVRLRLALSPFGRFIRFGFVGLTGLFVDMSVFYLLREGLQLGLTRSNIISVELAILNNFLWNDAWTFSDISSRQQGWRQRAKRLLKFNVICLMGLILNTLIVNFLFNALGMNQYVAKLIAIAVVLFWNFWINLKLSWRVTEVK</sequence>
<dbReference type="InterPro" id="IPR029044">
    <property type="entry name" value="Nucleotide-diphossugar_trans"/>
</dbReference>
<keyword evidence="5 9" id="KW-0812">Transmembrane</keyword>
<evidence type="ECO:0000256" key="4">
    <source>
        <dbReference type="ARBA" id="ARBA00022679"/>
    </source>
</evidence>
<dbReference type="SUPFAM" id="SSF53448">
    <property type="entry name" value="Nucleotide-diphospho-sugar transferases"/>
    <property type="match status" value="1"/>
</dbReference>
<comment type="similarity">
    <text evidence="2">Belongs to the glycosyltransferase 2 family.</text>
</comment>
<dbReference type="EC" id="2.4.-.-" evidence="12"/>
<name>A0ABV0J1K0_9CYAN</name>